<evidence type="ECO:0000313" key="14">
    <source>
        <dbReference type="EMBL" id="TQL68062.1"/>
    </source>
</evidence>
<keyword evidence="4 12" id="KW-0808">Transferase</keyword>
<dbReference type="PANTHER" id="PTHR14269">
    <property type="entry name" value="CDP-DIACYLGLYCEROL--GLYCEROL-3-PHOSPHATE 3-PHOSPHATIDYLTRANSFERASE-RELATED"/>
    <property type="match status" value="1"/>
</dbReference>
<dbReference type="NCBIfam" id="TIGR00560">
    <property type="entry name" value="pgsA"/>
    <property type="match status" value="1"/>
</dbReference>
<evidence type="ECO:0000256" key="4">
    <source>
        <dbReference type="ARBA" id="ARBA00022679"/>
    </source>
</evidence>
<comment type="similarity">
    <text evidence="2 12">Belongs to the CDP-alcohol phosphatidyltransferase class-I family.</text>
</comment>
<sequence>MNDETTAAEGSVQKTSNWNVPNALTTLRIIAVPFFAWTLLADGGDNPTLRWVSFVIFALAMITDKIDGDLARKHNLVTDFGKIADPIADKAVTGMAFIGLSIVGDVWWWVTIIVLLREWSVTLLRLSVLKRIVIAADQLGKIKTTVQAVALGGLLLPLPHGSAHGGAFGDFLPWEILFYAFQACLAVAVALTMWSGGQFFASVWKQRDALRTSGS</sequence>
<dbReference type="EMBL" id="VFOV01000001">
    <property type="protein sequence ID" value="TQL68062.1"/>
    <property type="molecule type" value="Genomic_DNA"/>
</dbReference>
<keyword evidence="15" id="KW-1185">Reference proteome</keyword>
<evidence type="ECO:0000256" key="6">
    <source>
        <dbReference type="ARBA" id="ARBA00022989"/>
    </source>
</evidence>
<dbReference type="GO" id="GO:0008444">
    <property type="term" value="F:CDP-diacylglycerol-glycerol-3-phosphate 3-phosphatidyltransferase activity"/>
    <property type="evidence" value="ECO:0007669"/>
    <property type="project" value="UniProtKB-UniRule"/>
</dbReference>
<keyword evidence="6 13" id="KW-1133">Transmembrane helix</keyword>
<evidence type="ECO:0000256" key="3">
    <source>
        <dbReference type="ARBA" id="ARBA00022516"/>
    </source>
</evidence>
<evidence type="ECO:0000256" key="7">
    <source>
        <dbReference type="ARBA" id="ARBA00023098"/>
    </source>
</evidence>
<evidence type="ECO:0000256" key="9">
    <source>
        <dbReference type="ARBA" id="ARBA00023209"/>
    </source>
</evidence>
<evidence type="ECO:0000256" key="8">
    <source>
        <dbReference type="ARBA" id="ARBA00023136"/>
    </source>
</evidence>
<feature type="transmembrane region" description="Helical" evidence="13">
    <location>
        <begin position="92"/>
        <end position="116"/>
    </location>
</feature>
<dbReference type="Gene3D" id="1.20.120.1760">
    <property type="match status" value="1"/>
</dbReference>
<dbReference type="InterPro" id="IPR043130">
    <property type="entry name" value="CDP-OH_PTrfase_TM_dom"/>
</dbReference>
<dbReference type="GO" id="GO:0046474">
    <property type="term" value="P:glycerophospholipid biosynthetic process"/>
    <property type="evidence" value="ECO:0007669"/>
    <property type="project" value="TreeGrafter"/>
</dbReference>
<dbReference type="InterPro" id="IPR004570">
    <property type="entry name" value="Phosphatidylglycerol_P_synth"/>
</dbReference>
<keyword evidence="7" id="KW-0443">Lipid metabolism</keyword>
<protein>
    <recommendedName>
        <fullName evidence="11">CDP-diacylglycerol--glycerol-3-phosphate 3-phosphatidyltransferase</fullName>
        <ecNumber evidence="11">2.7.8.5</ecNumber>
    </recommendedName>
</protein>
<keyword evidence="10" id="KW-1208">Phospholipid metabolism</keyword>
<dbReference type="RefSeq" id="WP_141780098.1">
    <property type="nucleotide sequence ID" value="NZ_VFOV01000001.1"/>
</dbReference>
<feature type="transmembrane region" description="Helical" evidence="13">
    <location>
        <begin position="176"/>
        <end position="201"/>
    </location>
</feature>
<evidence type="ECO:0000313" key="15">
    <source>
        <dbReference type="Proteomes" id="UP000320209"/>
    </source>
</evidence>
<dbReference type="InterPro" id="IPR050324">
    <property type="entry name" value="CDP-alcohol_PTase-I"/>
</dbReference>
<keyword evidence="5 13" id="KW-0812">Transmembrane</keyword>
<evidence type="ECO:0000256" key="1">
    <source>
        <dbReference type="ARBA" id="ARBA00004141"/>
    </source>
</evidence>
<dbReference type="OrthoDB" id="9796672at2"/>
<reference evidence="14 15" key="1">
    <citation type="submission" date="2019-06" db="EMBL/GenBank/DDBJ databases">
        <title>Sequencing the genomes of 1000 actinobacteria strains.</title>
        <authorList>
            <person name="Klenk H.-P."/>
        </authorList>
    </citation>
    <scope>NUCLEOTIDE SEQUENCE [LARGE SCALE GENOMIC DNA]</scope>
    <source>
        <strain evidence="14 15">DSM 25218</strain>
    </source>
</reference>
<proteinExistence type="inferred from homology"/>
<accession>A0A543A639</accession>
<dbReference type="Pfam" id="PF01066">
    <property type="entry name" value="CDP-OH_P_transf"/>
    <property type="match status" value="1"/>
</dbReference>
<evidence type="ECO:0000256" key="13">
    <source>
        <dbReference type="SAM" id="Phobius"/>
    </source>
</evidence>
<dbReference type="InterPro" id="IPR048254">
    <property type="entry name" value="CDP_ALCOHOL_P_TRANSF_CS"/>
</dbReference>
<dbReference type="UniPathway" id="UPA00085"/>
<dbReference type="PANTHER" id="PTHR14269:SF52">
    <property type="entry name" value="PHOSPHATIDYLGLYCEROPHOSPHATE SYNTHASE-RELATED"/>
    <property type="match status" value="1"/>
</dbReference>
<comment type="caution">
    <text evidence="14">The sequence shown here is derived from an EMBL/GenBank/DDBJ whole genome shotgun (WGS) entry which is preliminary data.</text>
</comment>
<evidence type="ECO:0000256" key="5">
    <source>
        <dbReference type="ARBA" id="ARBA00022692"/>
    </source>
</evidence>
<name>A0A543A639_9ACTN</name>
<evidence type="ECO:0000256" key="2">
    <source>
        <dbReference type="ARBA" id="ARBA00010441"/>
    </source>
</evidence>
<keyword evidence="3" id="KW-0444">Lipid biosynthesis</keyword>
<gene>
    <name evidence="14" type="ORF">FB381_1951</name>
</gene>
<keyword evidence="9" id="KW-0594">Phospholipid biosynthesis</keyword>
<dbReference type="EC" id="2.7.8.5" evidence="11"/>
<dbReference type="Proteomes" id="UP000320209">
    <property type="component" value="Unassembled WGS sequence"/>
</dbReference>
<evidence type="ECO:0000256" key="10">
    <source>
        <dbReference type="ARBA" id="ARBA00023264"/>
    </source>
</evidence>
<organism evidence="14 15">
    <name type="scientific">Nocardioides albertanoniae</name>
    <dbReference type="NCBI Taxonomy" id="1175486"/>
    <lineage>
        <taxon>Bacteria</taxon>
        <taxon>Bacillati</taxon>
        <taxon>Actinomycetota</taxon>
        <taxon>Actinomycetes</taxon>
        <taxon>Propionibacteriales</taxon>
        <taxon>Nocardioidaceae</taxon>
        <taxon>Nocardioides</taxon>
    </lineage>
</organism>
<evidence type="ECO:0000256" key="12">
    <source>
        <dbReference type="RuleBase" id="RU003750"/>
    </source>
</evidence>
<dbReference type="AlphaFoldDB" id="A0A543A639"/>
<dbReference type="GO" id="GO:0016020">
    <property type="term" value="C:membrane"/>
    <property type="evidence" value="ECO:0007669"/>
    <property type="project" value="UniProtKB-SubCell"/>
</dbReference>
<dbReference type="InterPro" id="IPR000462">
    <property type="entry name" value="CDP-OH_P_trans"/>
</dbReference>
<evidence type="ECO:0000256" key="11">
    <source>
        <dbReference type="NCBIfam" id="TIGR00560"/>
    </source>
</evidence>
<dbReference type="PIRSF" id="PIRSF000847">
    <property type="entry name" value="Phos_ph_gly_syn"/>
    <property type="match status" value="1"/>
</dbReference>
<comment type="subcellular location">
    <subcellularLocation>
        <location evidence="1">Membrane</location>
        <topology evidence="1">Multi-pass membrane protein</topology>
    </subcellularLocation>
</comment>
<keyword evidence="8 13" id="KW-0472">Membrane</keyword>
<dbReference type="PROSITE" id="PS00379">
    <property type="entry name" value="CDP_ALCOHOL_P_TRANSF"/>
    <property type="match status" value="1"/>
</dbReference>